<dbReference type="OrthoDB" id="10608502at2759"/>
<dbReference type="VEuPathDB" id="AmoebaDB:FDP41_011434"/>
<dbReference type="Gene3D" id="2.30.30.100">
    <property type="match status" value="1"/>
</dbReference>
<protein>
    <submittedName>
        <fullName evidence="2">Uncharacterized protein</fullName>
    </submittedName>
</protein>
<dbReference type="VEuPathDB" id="AmoebaDB:NF0029760"/>
<organism evidence="2 3">
    <name type="scientific">Naegleria fowleri</name>
    <name type="common">Brain eating amoeba</name>
    <dbReference type="NCBI Taxonomy" id="5763"/>
    <lineage>
        <taxon>Eukaryota</taxon>
        <taxon>Discoba</taxon>
        <taxon>Heterolobosea</taxon>
        <taxon>Tetramitia</taxon>
        <taxon>Eutetramitia</taxon>
        <taxon>Vahlkampfiidae</taxon>
        <taxon>Naegleria</taxon>
    </lineage>
</organism>
<accession>A0A6A5C7N6</accession>
<dbReference type="Proteomes" id="UP000444721">
    <property type="component" value="Unassembled WGS sequence"/>
</dbReference>
<evidence type="ECO:0000256" key="1">
    <source>
        <dbReference type="SAM" id="MobiDB-lite"/>
    </source>
</evidence>
<feature type="region of interest" description="Disordered" evidence="1">
    <location>
        <begin position="63"/>
        <end position="102"/>
    </location>
</feature>
<dbReference type="GeneID" id="68118649"/>
<dbReference type="EMBL" id="VFQX01000009">
    <property type="protein sequence ID" value="KAF0982504.1"/>
    <property type="molecule type" value="Genomic_DNA"/>
</dbReference>
<evidence type="ECO:0000313" key="3">
    <source>
        <dbReference type="Proteomes" id="UP000444721"/>
    </source>
</evidence>
<dbReference type="RefSeq" id="XP_044567217.1">
    <property type="nucleotide sequence ID" value="XM_044701842.1"/>
</dbReference>
<reference evidence="2 3" key="1">
    <citation type="journal article" date="2019" name="Sci. Rep.">
        <title>Nanopore sequencing improves the draft genome of the human pathogenic amoeba Naegleria fowleri.</title>
        <authorList>
            <person name="Liechti N."/>
            <person name="Schurch N."/>
            <person name="Bruggmann R."/>
            <person name="Wittwer M."/>
        </authorList>
    </citation>
    <scope>NUCLEOTIDE SEQUENCE [LARGE SCALE GENOMIC DNA]</scope>
    <source>
        <strain evidence="2 3">ATCC 30894</strain>
    </source>
</reference>
<sequence>MKRQQQQQPSNYAQIPNQTNTTMNIIRHGHHHQHHHHQHQQHFLLCQYFNHLNTLLRYSSHHHFDSNRNNNNPNPNNKNINNNLNTTTTTTTTRTTTTTPPPLRIQVSIESNHGDKWSGDFESVDEHLNMELTNVEYSLCGVYSSSSSSSNRMRNVSTRIKMINTHNASHHVHNSEFSHLRLSGKFIKYIAVMNMNEIISHLNNNHNNDMNPITTFESNNNTTSNDHYEPIGRDSCGEVSQVFNKKLQILNYYSAQSKRKKKKTSHQQRPARKIIVSDLAIVRDF</sequence>
<keyword evidence="3" id="KW-1185">Reference proteome</keyword>
<gene>
    <name evidence="2" type="ORF">FDP41_011434</name>
</gene>
<name>A0A6A5C7N6_NAEFO</name>
<proteinExistence type="predicted"/>
<comment type="caution">
    <text evidence="2">The sequence shown here is derived from an EMBL/GenBank/DDBJ whole genome shotgun (WGS) entry which is preliminary data.</text>
</comment>
<feature type="compositionally biased region" description="Low complexity" evidence="1">
    <location>
        <begin position="67"/>
        <end position="98"/>
    </location>
</feature>
<dbReference type="AlphaFoldDB" id="A0A6A5C7N6"/>
<evidence type="ECO:0000313" key="2">
    <source>
        <dbReference type="EMBL" id="KAF0982504.1"/>
    </source>
</evidence>